<gene>
    <name evidence="3" type="ORF">WICPIJ_005760</name>
</gene>
<dbReference type="AlphaFoldDB" id="A0A9P8Q5C1"/>
<proteinExistence type="predicted"/>
<protein>
    <submittedName>
        <fullName evidence="3">Uncharacterized protein</fullName>
    </submittedName>
</protein>
<dbReference type="Proteomes" id="UP000774326">
    <property type="component" value="Unassembled WGS sequence"/>
</dbReference>
<feature type="region of interest" description="Disordered" evidence="1">
    <location>
        <begin position="81"/>
        <end position="153"/>
    </location>
</feature>
<keyword evidence="2" id="KW-0472">Membrane</keyword>
<name>A0A9P8Q5C1_WICPI</name>
<evidence type="ECO:0000256" key="2">
    <source>
        <dbReference type="SAM" id="Phobius"/>
    </source>
</evidence>
<accession>A0A9P8Q5C1</accession>
<organism evidence="3 4">
    <name type="scientific">Wickerhamomyces pijperi</name>
    <name type="common">Yeast</name>
    <name type="synonym">Pichia pijperi</name>
    <dbReference type="NCBI Taxonomy" id="599730"/>
    <lineage>
        <taxon>Eukaryota</taxon>
        <taxon>Fungi</taxon>
        <taxon>Dikarya</taxon>
        <taxon>Ascomycota</taxon>
        <taxon>Saccharomycotina</taxon>
        <taxon>Saccharomycetes</taxon>
        <taxon>Phaffomycetales</taxon>
        <taxon>Wickerhamomycetaceae</taxon>
        <taxon>Wickerhamomyces</taxon>
    </lineage>
</organism>
<feature type="transmembrane region" description="Helical" evidence="2">
    <location>
        <begin position="6"/>
        <end position="27"/>
    </location>
</feature>
<sequence length="342" mass="37043">MVWYKNIMIVVFCLQGLLVICLILKLFGFDKMENFLILVETWIHGFYFQSKIKGQPYQPESLLVIERPCVGEKIRNFIGNKKVKEPDANAQDEQAEDLNQEQQAGGPNHGGQERIPEQDDQEQAPSQDEQVEVPNLDPPNEPELPAEPSASCDVSERIGARNLIIQPGDLVSSNHEEGQVSDEGRDLNVPYVNATDDSYMVRDIIDGYFEGADDTTLSVDNGISAGIVYARNQAVDIHNSISQGVEGAEILGGLNKRALGAAKVAANSLGQTGAGQSNSGLGNNTEGRNVVETSHAEGRGGSSEGLENGRYQVNSVTATLVTGRMSISSNESVNSVKRRVSN</sequence>
<comment type="caution">
    <text evidence="3">The sequence shown here is derived from an EMBL/GenBank/DDBJ whole genome shotgun (WGS) entry which is preliminary data.</text>
</comment>
<dbReference type="EMBL" id="JAEUBG010003196">
    <property type="protein sequence ID" value="KAH3683290.1"/>
    <property type="molecule type" value="Genomic_DNA"/>
</dbReference>
<reference evidence="3" key="2">
    <citation type="submission" date="2021-01" db="EMBL/GenBank/DDBJ databases">
        <authorList>
            <person name="Schikora-Tamarit M.A."/>
        </authorList>
    </citation>
    <scope>NUCLEOTIDE SEQUENCE</scope>
    <source>
        <strain evidence="3">CBS2887</strain>
    </source>
</reference>
<keyword evidence="2" id="KW-0812">Transmembrane</keyword>
<evidence type="ECO:0000256" key="1">
    <source>
        <dbReference type="SAM" id="MobiDB-lite"/>
    </source>
</evidence>
<evidence type="ECO:0000313" key="3">
    <source>
        <dbReference type="EMBL" id="KAH3683290.1"/>
    </source>
</evidence>
<reference evidence="3" key="1">
    <citation type="journal article" date="2021" name="Open Biol.">
        <title>Shared evolutionary footprints suggest mitochondrial oxidative damage underlies multiple complex I losses in fungi.</title>
        <authorList>
            <person name="Schikora-Tamarit M.A."/>
            <person name="Marcet-Houben M."/>
            <person name="Nosek J."/>
            <person name="Gabaldon T."/>
        </authorList>
    </citation>
    <scope>NUCLEOTIDE SEQUENCE</scope>
    <source>
        <strain evidence="3">CBS2887</strain>
    </source>
</reference>
<keyword evidence="2" id="KW-1133">Transmembrane helix</keyword>
<evidence type="ECO:0000313" key="4">
    <source>
        <dbReference type="Proteomes" id="UP000774326"/>
    </source>
</evidence>
<keyword evidence="4" id="KW-1185">Reference proteome</keyword>